<keyword evidence="2" id="KW-0812">Transmembrane</keyword>
<sequence length="164" mass="16651">MSTTVNPSTASGARVDSTAGRPARIDPRGPQLGAAITSVVLAAVLLLAPHPAAVALLAVQAVLFATGAALGVQRTPYAWLFKTFVRPRLGAPGELEDTAPPRFAQGVGLAFALVGLVGFLTGVTAVGLVATGLALVAALLNAAFRFCLGCEMYLLIKRFAPIGG</sequence>
<feature type="transmembrane region" description="Helical" evidence="2">
    <location>
        <begin position="107"/>
        <end position="129"/>
    </location>
</feature>
<dbReference type="InterPro" id="IPR025508">
    <property type="entry name" value="DUF4395"/>
</dbReference>
<name>A0A7X0RHM2_9ACTN</name>
<dbReference type="Pfam" id="PF14340">
    <property type="entry name" value="DUF4395"/>
    <property type="match status" value="1"/>
</dbReference>
<feature type="domain" description="DUF4395" evidence="3">
    <location>
        <begin position="25"/>
        <end position="158"/>
    </location>
</feature>
<keyword evidence="5" id="KW-1185">Reference proteome</keyword>
<feature type="transmembrane region" description="Helical" evidence="2">
    <location>
        <begin position="54"/>
        <end position="72"/>
    </location>
</feature>
<keyword evidence="2" id="KW-1133">Transmembrane helix</keyword>
<reference evidence="4 5" key="1">
    <citation type="submission" date="2020-08" db="EMBL/GenBank/DDBJ databases">
        <authorList>
            <person name="Seo M.-J."/>
        </authorList>
    </citation>
    <scope>NUCLEOTIDE SEQUENCE [LARGE SCALE GENOMIC DNA]</scope>
    <source>
        <strain evidence="4 5">KIGAM211</strain>
    </source>
</reference>
<comment type="caution">
    <text evidence="4">The sequence shown here is derived from an EMBL/GenBank/DDBJ whole genome shotgun (WGS) entry which is preliminary data.</text>
</comment>
<evidence type="ECO:0000313" key="4">
    <source>
        <dbReference type="EMBL" id="MBB6628479.1"/>
    </source>
</evidence>
<feature type="transmembrane region" description="Helical" evidence="2">
    <location>
        <begin position="135"/>
        <end position="156"/>
    </location>
</feature>
<evidence type="ECO:0000256" key="1">
    <source>
        <dbReference type="SAM" id="MobiDB-lite"/>
    </source>
</evidence>
<organism evidence="4 5">
    <name type="scientific">Nocardioides luti</name>
    <dbReference type="NCBI Taxonomy" id="2761101"/>
    <lineage>
        <taxon>Bacteria</taxon>
        <taxon>Bacillati</taxon>
        <taxon>Actinomycetota</taxon>
        <taxon>Actinomycetes</taxon>
        <taxon>Propionibacteriales</taxon>
        <taxon>Nocardioidaceae</taxon>
        <taxon>Nocardioides</taxon>
    </lineage>
</organism>
<feature type="region of interest" description="Disordered" evidence="1">
    <location>
        <begin position="1"/>
        <end position="26"/>
    </location>
</feature>
<gene>
    <name evidence="4" type="ORF">H5V45_14235</name>
</gene>
<proteinExistence type="predicted"/>
<accession>A0A7X0RHM2</accession>
<protein>
    <submittedName>
        <fullName evidence="4">DUF4395 domain-containing protein</fullName>
    </submittedName>
</protein>
<keyword evidence="2" id="KW-0472">Membrane</keyword>
<dbReference type="EMBL" id="JACKXE010000001">
    <property type="protein sequence ID" value="MBB6628479.1"/>
    <property type="molecule type" value="Genomic_DNA"/>
</dbReference>
<evidence type="ECO:0000256" key="2">
    <source>
        <dbReference type="SAM" id="Phobius"/>
    </source>
</evidence>
<dbReference type="Proteomes" id="UP000523955">
    <property type="component" value="Unassembled WGS sequence"/>
</dbReference>
<evidence type="ECO:0000313" key="5">
    <source>
        <dbReference type="Proteomes" id="UP000523955"/>
    </source>
</evidence>
<dbReference type="AlphaFoldDB" id="A0A7X0RHM2"/>
<feature type="compositionally biased region" description="Polar residues" evidence="1">
    <location>
        <begin position="1"/>
        <end position="11"/>
    </location>
</feature>
<dbReference type="RefSeq" id="WP_185253532.1">
    <property type="nucleotide sequence ID" value="NZ_JACKXE010000001.1"/>
</dbReference>
<evidence type="ECO:0000259" key="3">
    <source>
        <dbReference type="Pfam" id="PF14340"/>
    </source>
</evidence>